<dbReference type="PANTHER" id="PTHR11461:SF211">
    <property type="entry name" value="GH10112P-RELATED"/>
    <property type="match status" value="1"/>
</dbReference>
<evidence type="ECO:0000313" key="5">
    <source>
        <dbReference type="Proteomes" id="UP000031967"/>
    </source>
</evidence>
<comment type="similarity">
    <text evidence="1">Belongs to the serpin family.</text>
</comment>
<dbReference type="InterPro" id="IPR042178">
    <property type="entry name" value="Serpin_sf_1"/>
</dbReference>
<protein>
    <recommendedName>
        <fullName evidence="3">Serpin domain-containing protein</fullName>
    </recommendedName>
</protein>
<evidence type="ECO:0000313" key="4">
    <source>
        <dbReference type="EMBL" id="KIL39132.1"/>
    </source>
</evidence>
<dbReference type="PROSITE" id="PS51257">
    <property type="entry name" value="PROKAR_LIPOPROTEIN"/>
    <property type="match status" value="1"/>
</dbReference>
<dbReference type="CDD" id="cd19588">
    <property type="entry name" value="serpin_miropin-like"/>
    <property type="match status" value="1"/>
</dbReference>
<feature type="signal peptide" evidence="2">
    <location>
        <begin position="1"/>
        <end position="22"/>
    </location>
</feature>
<dbReference type="InterPro" id="IPR042185">
    <property type="entry name" value="Serpin_sf_2"/>
</dbReference>
<dbReference type="SMART" id="SM00093">
    <property type="entry name" value="SERPIN"/>
    <property type="match status" value="1"/>
</dbReference>
<proteinExistence type="inferred from homology"/>
<dbReference type="PANTHER" id="PTHR11461">
    <property type="entry name" value="SERINE PROTEASE INHIBITOR, SERPIN"/>
    <property type="match status" value="1"/>
</dbReference>
<dbReference type="EMBL" id="JXAK01000043">
    <property type="protein sequence ID" value="KIL39132.1"/>
    <property type="molecule type" value="Genomic_DNA"/>
</dbReference>
<organism evidence="4 5">
    <name type="scientific">Gordoniibacillus kamchatkensis</name>
    <dbReference type="NCBI Taxonomy" id="1590651"/>
    <lineage>
        <taxon>Bacteria</taxon>
        <taxon>Bacillati</taxon>
        <taxon>Bacillota</taxon>
        <taxon>Bacilli</taxon>
        <taxon>Bacillales</taxon>
        <taxon>Paenibacillaceae</taxon>
        <taxon>Gordoniibacillus</taxon>
    </lineage>
</organism>
<dbReference type="InterPro" id="IPR036186">
    <property type="entry name" value="Serpin_sf"/>
</dbReference>
<accession>A0ABR5AFI4</accession>
<keyword evidence="5" id="KW-1185">Reference proteome</keyword>
<reference evidence="4 5" key="1">
    <citation type="submission" date="2014-12" db="EMBL/GenBank/DDBJ databases">
        <title>Draft genome sequence of Paenibacillus kamchatkensis strain B-2647.</title>
        <authorList>
            <person name="Karlyshev A.V."/>
            <person name="Kudryashova E.B."/>
        </authorList>
    </citation>
    <scope>NUCLEOTIDE SEQUENCE [LARGE SCALE GENOMIC DNA]</scope>
    <source>
        <strain evidence="4 5">VKM B-2647</strain>
    </source>
</reference>
<evidence type="ECO:0000259" key="3">
    <source>
        <dbReference type="SMART" id="SM00093"/>
    </source>
</evidence>
<dbReference type="Gene3D" id="2.30.39.10">
    <property type="entry name" value="Alpha-1-antitrypsin, domain 1"/>
    <property type="match status" value="1"/>
</dbReference>
<comment type="caution">
    <text evidence="4">The sequence shown here is derived from an EMBL/GenBank/DDBJ whole genome shotgun (WGS) entry which is preliminary data.</text>
</comment>
<sequence>MKKGIKAKALLSAMLGACGMLAACSQAQPPAPELTTRDRAALAQQVDARVAQATNAFGLELARRLTEERPGANVIVSPTSLMQALAMTWNGAAGETRAAMSKTLRLEGGLTADDVNRSERALTELLQKSSPGVQLMTANSLWLQKGWPFRKDYLDTMQQSYGAMLKEADLTAPSTRKELNGWVSKKTNGRIPTILDEPVPSLTKLMLLNALYMNAAWQTPFNTNATSDADFTLGDGKVKRVPMMHQTGRFAYDEEDEYQAVRLPYGEFQLSMLIVLPKPDADRKKLAERLFADPSFWTKPFQSFSGELALPRFRADTALTLGDTLAAMGMGIAFDPKKADFSAMADTSRDPLHISKVLHKTYLDVTEKGTEAAAATLVMGAAGSAPPSGKFRMTVDRPFWVAITDDQVHSLLFVGAVERP</sequence>
<keyword evidence="2" id="KW-0732">Signal</keyword>
<evidence type="ECO:0000256" key="2">
    <source>
        <dbReference type="SAM" id="SignalP"/>
    </source>
</evidence>
<dbReference type="InterPro" id="IPR023796">
    <property type="entry name" value="Serpin_dom"/>
</dbReference>
<feature type="chain" id="PRO_5046618151" description="Serpin domain-containing protein" evidence="2">
    <location>
        <begin position="23"/>
        <end position="420"/>
    </location>
</feature>
<evidence type="ECO:0000256" key="1">
    <source>
        <dbReference type="RuleBase" id="RU000411"/>
    </source>
</evidence>
<dbReference type="Proteomes" id="UP000031967">
    <property type="component" value="Unassembled WGS sequence"/>
</dbReference>
<name>A0ABR5AFI4_9BACL</name>
<feature type="domain" description="Serpin" evidence="3">
    <location>
        <begin position="59"/>
        <end position="420"/>
    </location>
</feature>
<dbReference type="Gene3D" id="3.30.497.10">
    <property type="entry name" value="Antithrombin, subunit I, domain 2"/>
    <property type="match status" value="1"/>
</dbReference>
<dbReference type="Pfam" id="PF00079">
    <property type="entry name" value="Serpin"/>
    <property type="match status" value="1"/>
</dbReference>
<dbReference type="InterPro" id="IPR000215">
    <property type="entry name" value="Serpin_fam"/>
</dbReference>
<gene>
    <name evidence="4" type="ORF">SD70_22145</name>
</gene>
<dbReference type="RefSeq" id="WP_041049775.1">
    <property type="nucleotide sequence ID" value="NZ_JXAK01000043.1"/>
</dbReference>
<dbReference type="SUPFAM" id="SSF56574">
    <property type="entry name" value="Serpins"/>
    <property type="match status" value="1"/>
</dbReference>